<accession>A0A9P8LQ73</accession>
<dbReference type="EMBL" id="AUWU02000006">
    <property type="protein sequence ID" value="KAH0572067.1"/>
    <property type="molecule type" value="Genomic_DNA"/>
</dbReference>
<sequence>MIQNQQNYNRNLCSFECNAAEEAVRTHEHRRAVECGVEGNLWFLQEHRSQCASELVCLSSRGNSSEIWRQQRFQPRELGGAASPENETRNQEAQENCKQCVRCHTLSRLMSLEGFDVLVSGRHQWSGSSLVQLAVAFRVLVLRGSHLHACEAHQLLCALDLAAAGLDLAGHARVLEEDLVHNGARLLPLGETAIELPTAWKHGGQLYAVGQRALPVSDLAPAKVAQLERLQLQACSGGQLHVCHGVEAACSLGLRLRWRGAPVTVCGTGGVWKARELLHHAGRLRGEGGRLLGTERGTGRVAEDVHCGAERGMQSQVQFSLPLALACASCATVLPYNAKLRARKRVVPGGLCFAVRCPSCRGTLEVRQEAGVFRAGDGAEIPPSKLQPVQSRAEPPTSESDLDFAAAIRQQRSE</sequence>
<dbReference type="AlphaFoldDB" id="A0A9P8LQ73"/>
<feature type="region of interest" description="Disordered" evidence="1">
    <location>
        <begin position="376"/>
        <end position="402"/>
    </location>
</feature>
<evidence type="ECO:0000313" key="3">
    <source>
        <dbReference type="Proteomes" id="UP000018208"/>
    </source>
</evidence>
<dbReference type="Proteomes" id="UP000018208">
    <property type="component" value="Unassembled WGS sequence"/>
</dbReference>
<dbReference type="GeneID" id="94300295"/>
<dbReference type="KEGG" id="ssao:94300295"/>
<organism evidence="2 3">
    <name type="scientific">Spironucleus salmonicida</name>
    <dbReference type="NCBI Taxonomy" id="348837"/>
    <lineage>
        <taxon>Eukaryota</taxon>
        <taxon>Metamonada</taxon>
        <taxon>Diplomonadida</taxon>
        <taxon>Hexamitidae</taxon>
        <taxon>Hexamitinae</taxon>
        <taxon>Spironucleus</taxon>
    </lineage>
</organism>
<name>A0A9P8LQ73_9EUKA</name>
<keyword evidence="3" id="KW-1185">Reference proteome</keyword>
<comment type="caution">
    <text evidence="2">The sequence shown here is derived from an EMBL/GenBank/DDBJ whole genome shotgun (WGS) entry which is preliminary data.</text>
</comment>
<protein>
    <submittedName>
        <fullName evidence="2">Uncharacterized protein</fullName>
    </submittedName>
</protein>
<evidence type="ECO:0000256" key="1">
    <source>
        <dbReference type="SAM" id="MobiDB-lite"/>
    </source>
</evidence>
<evidence type="ECO:0000313" key="2">
    <source>
        <dbReference type="EMBL" id="KAH0572067.1"/>
    </source>
</evidence>
<proteinExistence type="predicted"/>
<reference evidence="2 3" key="1">
    <citation type="journal article" date="2014" name="PLoS Genet.">
        <title>The Genome of Spironucleus salmonicida Highlights a Fish Pathogen Adapted to Fluctuating Environments.</title>
        <authorList>
            <person name="Xu F."/>
            <person name="Jerlstrom-Hultqvist J."/>
            <person name="Einarsson E."/>
            <person name="Astvaldsson A."/>
            <person name="Svard S.G."/>
            <person name="Andersson J.O."/>
        </authorList>
    </citation>
    <scope>NUCLEOTIDE SEQUENCE [LARGE SCALE GENOMIC DNA]</scope>
    <source>
        <strain evidence="2 3">ATCC 50377</strain>
    </source>
</reference>
<gene>
    <name evidence="2" type="ORF">SS50377_26272</name>
</gene>
<dbReference type="RefSeq" id="XP_067762840.1">
    <property type="nucleotide sequence ID" value="XM_067910084.1"/>
</dbReference>